<dbReference type="InterPro" id="IPR003395">
    <property type="entry name" value="RecF/RecN/SMC_N"/>
</dbReference>
<keyword evidence="6" id="KW-0067">ATP-binding</keyword>
<dbReference type="NCBIfam" id="TIGR00634">
    <property type="entry name" value="recN"/>
    <property type="match status" value="1"/>
</dbReference>
<dbReference type="Proteomes" id="UP000182101">
    <property type="component" value="Plasmid pAMCP48-600"/>
</dbReference>
<dbReference type="GO" id="GO:0006281">
    <property type="term" value="P:DNA repair"/>
    <property type="evidence" value="ECO:0007669"/>
    <property type="project" value="UniProtKB-KW"/>
</dbReference>
<accession>A0AAC9JEL1</accession>
<evidence type="ECO:0000256" key="5">
    <source>
        <dbReference type="ARBA" id="ARBA00022763"/>
    </source>
</evidence>
<feature type="domain" description="RecF/RecN/SMC N-terminal" evidence="10">
    <location>
        <begin position="13"/>
        <end position="514"/>
    </location>
</feature>
<evidence type="ECO:0000256" key="4">
    <source>
        <dbReference type="ARBA" id="ARBA00022741"/>
    </source>
</evidence>
<evidence type="ECO:0000313" key="11">
    <source>
        <dbReference type="EMBL" id="APD92333.1"/>
    </source>
</evidence>
<proteinExistence type="inferred from homology"/>
<dbReference type="EMBL" id="CP018025">
    <property type="protein sequence ID" value="APD92333.1"/>
    <property type="molecule type" value="Genomic_DNA"/>
</dbReference>
<gene>
    <name evidence="11" type="ORF">BM524_20740</name>
</gene>
<evidence type="ECO:0000313" key="12">
    <source>
        <dbReference type="Proteomes" id="UP000182101"/>
    </source>
</evidence>
<evidence type="ECO:0000259" key="10">
    <source>
        <dbReference type="Pfam" id="PF02463"/>
    </source>
</evidence>
<dbReference type="PANTHER" id="PTHR11059">
    <property type="entry name" value="DNA REPAIR PROTEIN RECN"/>
    <property type="match status" value="1"/>
</dbReference>
<dbReference type="GO" id="GO:0005524">
    <property type="term" value="F:ATP binding"/>
    <property type="evidence" value="ECO:0007669"/>
    <property type="project" value="UniProtKB-KW"/>
</dbReference>
<evidence type="ECO:0000256" key="6">
    <source>
        <dbReference type="ARBA" id="ARBA00022840"/>
    </source>
</evidence>
<comment type="similarity">
    <text evidence="2 9">Belongs to the RecN family.</text>
</comment>
<sequence>MLVSLTVANYTIAKHLKLDWAGGFTSITGETGAGKSVTLDALALCLGARGDVDKIHDKADQLSVTAEFDIEELPDAFKMLDEAGIINPDDPCTCIIRRVIKRKGAAKVTINDHPVTVQFLKTVGAFLATIHGQHAYHELLSSGAAMRIVDHFAENEKYRLATKKAFNTLHHLKKEKLSLEEASHAFKERQQLLTFQFNELNEFSPLEDEFTQLETEQKKLSHATELSTDCSTVNALLDGGDGRSDGAISLIRSAIKTTEEMASHDPTLQNSVDSLHSALAEIEDVALDMSSYGSKIDLDPHRANEVEERFSRYISLSKKYHVLPEDLHNYHESISTELSNMEAGESRLDEMDSKIEEAKESFLKAASLLTETRLKSSEKLSAEVSNKIQLLNMDGALCKFSVTPIQDMCKASAHGIDEVEILVSTNGSSNPKPISKVASGGEISRINLVIQLISAQKHDTPTLLFDEVDVGISGPTASIVGSLLKELGESTQVISITHLPQVACYGHQHYHVKKREVDGDISSVVSNLHDEERVEEVARLLSGSTLTAKSLDNARELLDNGQSS</sequence>
<keyword evidence="4" id="KW-0547">Nucleotide-binding</keyword>
<dbReference type="CDD" id="cd03241">
    <property type="entry name" value="ABC_RecN"/>
    <property type="match status" value="1"/>
</dbReference>
<organism evidence="11 12">
    <name type="scientific">Alteromonas mediterranea</name>
    <dbReference type="NCBI Taxonomy" id="314275"/>
    <lineage>
        <taxon>Bacteria</taxon>
        <taxon>Pseudomonadati</taxon>
        <taxon>Pseudomonadota</taxon>
        <taxon>Gammaproteobacteria</taxon>
        <taxon>Alteromonadales</taxon>
        <taxon>Alteromonadaceae</taxon>
        <taxon>Alteromonas/Salinimonas group</taxon>
        <taxon>Alteromonas</taxon>
    </lineage>
</organism>
<dbReference type="PANTHER" id="PTHR11059:SF0">
    <property type="entry name" value="DNA REPAIR PROTEIN RECN"/>
    <property type="match status" value="1"/>
</dbReference>
<comment type="function">
    <text evidence="1 9">May be involved in recombinational repair of damaged DNA.</text>
</comment>
<dbReference type="PIRSF" id="PIRSF003128">
    <property type="entry name" value="RecN"/>
    <property type="match status" value="1"/>
</dbReference>
<evidence type="ECO:0000256" key="1">
    <source>
        <dbReference type="ARBA" id="ARBA00003618"/>
    </source>
</evidence>
<name>A0AAC9JEL1_9ALTE</name>
<evidence type="ECO:0000256" key="3">
    <source>
        <dbReference type="ARBA" id="ARBA00021315"/>
    </source>
</evidence>
<dbReference type="InterPro" id="IPR004604">
    <property type="entry name" value="DNA_recomb/repair_RecN"/>
</dbReference>
<dbReference type="NCBIfam" id="NF008121">
    <property type="entry name" value="PRK10869.1"/>
    <property type="match status" value="1"/>
</dbReference>
<dbReference type="GO" id="GO:0006310">
    <property type="term" value="P:DNA recombination"/>
    <property type="evidence" value="ECO:0007669"/>
    <property type="project" value="InterPro"/>
</dbReference>
<dbReference type="GO" id="GO:0009432">
    <property type="term" value="P:SOS response"/>
    <property type="evidence" value="ECO:0007669"/>
    <property type="project" value="TreeGrafter"/>
</dbReference>
<evidence type="ECO:0000256" key="7">
    <source>
        <dbReference type="ARBA" id="ARBA00023204"/>
    </source>
</evidence>
<evidence type="ECO:0000256" key="2">
    <source>
        <dbReference type="ARBA" id="ARBA00009441"/>
    </source>
</evidence>
<keyword evidence="7 9" id="KW-0234">DNA repair</keyword>
<dbReference type="InterPro" id="IPR027417">
    <property type="entry name" value="P-loop_NTPase"/>
</dbReference>
<keyword evidence="11" id="KW-0614">Plasmid</keyword>
<dbReference type="SUPFAM" id="SSF52540">
    <property type="entry name" value="P-loop containing nucleoside triphosphate hydrolases"/>
    <property type="match status" value="1"/>
</dbReference>
<geneLocation type="plasmid" evidence="12">
    <name>pamcp48-600</name>
</geneLocation>
<evidence type="ECO:0000256" key="8">
    <source>
        <dbReference type="ARBA" id="ARBA00033408"/>
    </source>
</evidence>
<dbReference type="Pfam" id="PF02463">
    <property type="entry name" value="SMC_N"/>
    <property type="match status" value="1"/>
</dbReference>
<protein>
    <recommendedName>
        <fullName evidence="3 9">DNA repair protein RecN</fullName>
    </recommendedName>
    <alternativeName>
        <fullName evidence="8 9">Recombination protein N</fullName>
    </alternativeName>
</protein>
<dbReference type="Gene3D" id="3.40.50.300">
    <property type="entry name" value="P-loop containing nucleotide triphosphate hydrolases"/>
    <property type="match status" value="2"/>
</dbReference>
<keyword evidence="5 9" id="KW-0227">DNA damage</keyword>
<dbReference type="AlphaFoldDB" id="A0AAC9JEL1"/>
<reference evidence="11 12" key="1">
    <citation type="submission" date="2016-11" db="EMBL/GenBank/DDBJ databases">
        <title>Networking in microbes: conjugative elements and plasmids in the genus Alteromonas.</title>
        <authorList>
            <person name="Lopez-Perez M."/>
            <person name="Ramon-Marco N."/>
            <person name="Rodriguez-Valera F."/>
        </authorList>
    </citation>
    <scope>NUCLEOTIDE SEQUENCE [LARGE SCALE GENOMIC DNA]</scope>
    <source>
        <strain evidence="11 12">CP48</strain>
        <plasmid evidence="12">pamcp48-600</plasmid>
    </source>
</reference>
<dbReference type="GO" id="GO:0043590">
    <property type="term" value="C:bacterial nucleoid"/>
    <property type="evidence" value="ECO:0007669"/>
    <property type="project" value="TreeGrafter"/>
</dbReference>
<dbReference type="FunFam" id="3.40.50.300:FF:000356">
    <property type="entry name" value="DNA repair protein RecN"/>
    <property type="match status" value="1"/>
</dbReference>
<dbReference type="RefSeq" id="WP_071960947.1">
    <property type="nucleotide sequence ID" value="NZ_CP018025.1"/>
</dbReference>
<evidence type="ECO:0000256" key="9">
    <source>
        <dbReference type="PIRNR" id="PIRNR003128"/>
    </source>
</evidence>